<accession>A0A6C0GSR9</accession>
<dbReference type="KEGG" id="rhoz:GXP67_33270"/>
<dbReference type="RefSeq" id="WP_162447119.1">
    <property type="nucleotide sequence ID" value="NZ_CP048222.1"/>
</dbReference>
<evidence type="ECO:0000313" key="1">
    <source>
        <dbReference type="EMBL" id="QHT71179.1"/>
    </source>
</evidence>
<organism evidence="1 2">
    <name type="scientific">Rhodocytophaga rosea</name>
    <dbReference type="NCBI Taxonomy" id="2704465"/>
    <lineage>
        <taxon>Bacteria</taxon>
        <taxon>Pseudomonadati</taxon>
        <taxon>Bacteroidota</taxon>
        <taxon>Cytophagia</taxon>
        <taxon>Cytophagales</taxon>
        <taxon>Rhodocytophagaceae</taxon>
        <taxon>Rhodocytophaga</taxon>
    </lineage>
</organism>
<reference evidence="1 2" key="1">
    <citation type="submission" date="2020-01" db="EMBL/GenBank/DDBJ databases">
        <authorList>
            <person name="Kim M.K."/>
        </authorList>
    </citation>
    <scope>NUCLEOTIDE SEQUENCE [LARGE SCALE GENOMIC DNA]</scope>
    <source>
        <strain evidence="1 2">172606-1</strain>
    </source>
</reference>
<dbReference type="EMBL" id="CP048222">
    <property type="protein sequence ID" value="QHT71179.1"/>
    <property type="molecule type" value="Genomic_DNA"/>
</dbReference>
<sequence length="96" mass="11233">MTNDFYPGMKVYLNGEYGIVLQDCWELDEVYDIDVNGVKHKRTDSKMYGLIRWDTNAEFDSEDHRGLFGSFIQMGGKEVDQSYQFKFINEDGTLKK</sequence>
<proteinExistence type="predicted"/>
<dbReference type="AlphaFoldDB" id="A0A6C0GSR9"/>
<gene>
    <name evidence="1" type="ORF">GXP67_33270</name>
</gene>
<name>A0A6C0GSR9_9BACT</name>
<dbReference type="Proteomes" id="UP000480178">
    <property type="component" value="Chromosome"/>
</dbReference>
<evidence type="ECO:0000313" key="2">
    <source>
        <dbReference type="Proteomes" id="UP000480178"/>
    </source>
</evidence>
<protein>
    <submittedName>
        <fullName evidence="1">Uncharacterized protein</fullName>
    </submittedName>
</protein>
<keyword evidence="2" id="KW-1185">Reference proteome</keyword>